<dbReference type="EMBL" id="HBFC01034595">
    <property type="protein sequence ID" value="CAD8721360.1"/>
    <property type="molecule type" value="Transcribed_RNA"/>
</dbReference>
<feature type="compositionally biased region" description="Low complexity" evidence="2">
    <location>
        <begin position="581"/>
        <end position="622"/>
    </location>
</feature>
<dbReference type="PANTHER" id="PTHR38019:SF1">
    <property type="entry name" value="N-ACETYLTRANSFERASE DOMAIN-CONTAINING PROTEIN"/>
    <property type="match status" value="1"/>
</dbReference>
<feature type="coiled-coil region" evidence="1">
    <location>
        <begin position="250"/>
        <end position="331"/>
    </location>
</feature>
<organism evidence="3">
    <name type="scientific">Mantoniella antarctica</name>
    <dbReference type="NCBI Taxonomy" id="81844"/>
    <lineage>
        <taxon>Eukaryota</taxon>
        <taxon>Viridiplantae</taxon>
        <taxon>Chlorophyta</taxon>
        <taxon>Mamiellophyceae</taxon>
        <taxon>Mamiellales</taxon>
        <taxon>Mamiellaceae</taxon>
        <taxon>Mantoniella</taxon>
    </lineage>
</organism>
<sequence>MVLSQGFSHGGFRALPAVSTPMQPTGLPPRKYVETMRAALEGRRVVGGLTVNLEALLTPGYIPPAPEPGMPAAPILSSPRSVHVCMLSGVDPINLLEKSLKQFEKPGLGPGLAQMAYDHHKAKREEKIRKLIEARAKLSKDFQTPKRVFSARSTSKPSATTFAVAGAAAGTAKKEGLVSASRSTSARQPRKGAFAAAAAMDMLGDSTMMQRYAERTTKQAAQLAALGANRARYEEGRDQTQRDYDQKTAKANARGVLMAAEHTRREAERQQDLYDKGQAQVRLAEEFETQERHAAEERFQAEMVELEQQRQEALEAKRSQEETRLVKEKQTVEWKKKTASIRREQRAQVDALRAQLDARDVKLEEHTSHVLALRLERTAISKQGRDATIAANLVRADEIEESRKQEWIRRRVDRDRHVAAIKMAENVAGKRAERERVANEKRERVFHTAVEKEKERVALIEIGLQNQRLHALQLEEQRKVKVARRALERQLVIADRRERVENVGRRKEVERTHHRENMEMTMARVTLMQETKATIVADRQLRNCQRSLVDSARRQHLTEEQRVASRERWLTSVQNQKEIFAAASAPTTPRPRSAAGGGRTPRTPSGRPRPASSRAGSTAPASPVWYQQPRSQGAPSDLEGAPSDLEA</sequence>
<accession>A0A7S0SZT5</accession>
<name>A0A7S0SZT5_9CHLO</name>
<keyword evidence="1" id="KW-0175">Coiled coil</keyword>
<dbReference type="AlphaFoldDB" id="A0A7S0SZT5"/>
<evidence type="ECO:0000256" key="1">
    <source>
        <dbReference type="SAM" id="Coils"/>
    </source>
</evidence>
<gene>
    <name evidence="3" type="ORF">MANT1106_LOCUS20572</name>
</gene>
<evidence type="ECO:0000313" key="3">
    <source>
        <dbReference type="EMBL" id="CAD8721360.1"/>
    </source>
</evidence>
<evidence type="ECO:0000256" key="2">
    <source>
        <dbReference type="SAM" id="MobiDB-lite"/>
    </source>
</evidence>
<proteinExistence type="predicted"/>
<dbReference type="PANTHER" id="PTHR38019">
    <property type="entry name" value="KDA ANTIGEN P200, PUTATIVE-RELATED"/>
    <property type="match status" value="1"/>
</dbReference>
<feature type="region of interest" description="Disordered" evidence="2">
    <location>
        <begin position="580"/>
        <end position="647"/>
    </location>
</feature>
<protein>
    <submittedName>
        <fullName evidence="3">Uncharacterized protein</fullName>
    </submittedName>
</protein>
<reference evidence="3" key="1">
    <citation type="submission" date="2021-01" db="EMBL/GenBank/DDBJ databases">
        <authorList>
            <person name="Corre E."/>
            <person name="Pelletier E."/>
            <person name="Niang G."/>
            <person name="Scheremetjew M."/>
            <person name="Finn R."/>
            <person name="Kale V."/>
            <person name="Holt S."/>
            <person name="Cochrane G."/>
            <person name="Meng A."/>
            <person name="Brown T."/>
            <person name="Cohen L."/>
        </authorList>
    </citation>
    <scope>NUCLEOTIDE SEQUENCE</scope>
    <source>
        <strain evidence="3">SL-175</strain>
    </source>
</reference>